<feature type="binding site" evidence="6">
    <location>
        <position position="178"/>
    </location>
    <ligand>
        <name>molybdate</name>
        <dbReference type="ChEBI" id="CHEBI:36264"/>
    </ligand>
</feature>
<feature type="signal peptide" evidence="7">
    <location>
        <begin position="1"/>
        <end position="31"/>
    </location>
</feature>
<dbReference type="Proteomes" id="UP000430120">
    <property type="component" value="Unassembled WGS sequence"/>
</dbReference>
<dbReference type="RefSeq" id="WP_151122682.1">
    <property type="nucleotide sequence ID" value="NZ_CP088081.1"/>
</dbReference>
<sequence>MSFRETALRRRTWVTAAWALTLGLSSLAASAQQLTVSAAASMTNVLKDLGARYESAHPGVKLQFNFAASGVLLQQVSQGAPVDLFISADEATVDKGIGQKLFDAPSRKTLASNAVVLILPAQDPKPITGLADLHGSGVKRIAVGKVASVPVGRYTKESLESVHLWGALEPKFVFADSVRQVLDYVARGEVDAGFVYSTDAAIMPDKVKVVMTVGGHKPVTYPMILVSDGKQKAATEKFAAYLLSPPAQKVLAAAGFGKP</sequence>
<accession>A0A643FFD7</accession>
<feature type="binding site" evidence="6">
    <location>
        <position position="196"/>
    </location>
    <ligand>
        <name>molybdate</name>
        <dbReference type="ChEBI" id="CHEBI:36264"/>
    </ligand>
</feature>
<evidence type="ECO:0000256" key="1">
    <source>
        <dbReference type="ARBA" id="ARBA00009175"/>
    </source>
</evidence>
<dbReference type="GO" id="GO:0046872">
    <property type="term" value="F:metal ion binding"/>
    <property type="evidence" value="ECO:0007669"/>
    <property type="project" value="UniProtKB-KW"/>
</dbReference>
<dbReference type="PANTHER" id="PTHR30632:SF0">
    <property type="entry name" value="SULFATE-BINDING PROTEIN"/>
    <property type="match status" value="1"/>
</dbReference>
<keyword evidence="9" id="KW-1185">Reference proteome</keyword>
<dbReference type="EMBL" id="VZPB01000006">
    <property type="protein sequence ID" value="KAB0584378.1"/>
    <property type="molecule type" value="Genomic_DNA"/>
</dbReference>
<dbReference type="InterPro" id="IPR050682">
    <property type="entry name" value="ModA/WtpA"/>
</dbReference>
<dbReference type="OrthoDB" id="9785015at2"/>
<evidence type="ECO:0000256" key="5">
    <source>
        <dbReference type="ARBA" id="ARBA00062515"/>
    </source>
</evidence>
<proteinExistence type="inferred from homology"/>
<evidence type="ECO:0000256" key="7">
    <source>
        <dbReference type="SAM" id="SignalP"/>
    </source>
</evidence>
<dbReference type="PIRSF" id="PIRSF004846">
    <property type="entry name" value="ModA"/>
    <property type="match status" value="1"/>
</dbReference>
<dbReference type="Pfam" id="PF13531">
    <property type="entry name" value="SBP_bac_11"/>
    <property type="match status" value="1"/>
</dbReference>
<dbReference type="FunFam" id="3.40.190.10:FF:000035">
    <property type="entry name" value="Molybdate ABC transporter substrate-binding protein"/>
    <property type="match status" value="1"/>
</dbReference>
<dbReference type="PANTHER" id="PTHR30632">
    <property type="entry name" value="MOLYBDATE-BINDING PERIPLASMIC PROTEIN"/>
    <property type="match status" value="1"/>
</dbReference>
<dbReference type="GO" id="GO:0030973">
    <property type="term" value="F:molybdate ion binding"/>
    <property type="evidence" value="ECO:0007669"/>
    <property type="project" value="UniProtKB-ARBA"/>
</dbReference>
<feature type="binding site" evidence="6">
    <location>
        <position position="41"/>
    </location>
    <ligand>
        <name>molybdate</name>
        <dbReference type="ChEBI" id="CHEBI:36264"/>
    </ligand>
</feature>
<dbReference type="NCBIfam" id="TIGR01256">
    <property type="entry name" value="modA"/>
    <property type="match status" value="1"/>
</dbReference>
<evidence type="ECO:0000256" key="6">
    <source>
        <dbReference type="PIRSR" id="PIRSR004846-1"/>
    </source>
</evidence>
<protein>
    <submittedName>
        <fullName evidence="8">Molybdate ABC transporter substrate-binding protein</fullName>
    </submittedName>
</protein>
<dbReference type="AlphaFoldDB" id="A0A643FFD7"/>
<name>A0A643FFD7_IDEDE</name>
<evidence type="ECO:0000256" key="3">
    <source>
        <dbReference type="ARBA" id="ARBA00022723"/>
    </source>
</evidence>
<organism evidence="8 9">
    <name type="scientific">Ideonella dechloratans</name>
    <dbReference type="NCBI Taxonomy" id="36863"/>
    <lineage>
        <taxon>Bacteria</taxon>
        <taxon>Pseudomonadati</taxon>
        <taxon>Pseudomonadota</taxon>
        <taxon>Betaproteobacteria</taxon>
        <taxon>Burkholderiales</taxon>
        <taxon>Sphaerotilaceae</taxon>
        <taxon>Ideonella</taxon>
    </lineage>
</organism>
<dbReference type="Gene3D" id="3.40.190.10">
    <property type="entry name" value="Periplasmic binding protein-like II"/>
    <property type="match status" value="2"/>
</dbReference>
<comment type="caution">
    <text evidence="8">The sequence shown here is derived from an EMBL/GenBank/DDBJ whole genome shotgun (WGS) entry which is preliminary data.</text>
</comment>
<dbReference type="GO" id="GO:0015689">
    <property type="term" value="P:molybdate ion transport"/>
    <property type="evidence" value="ECO:0007669"/>
    <property type="project" value="InterPro"/>
</dbReference>
<evidence type="ECO:0000256" key="2">
    <source>
        <dbReference type="ARBA" id="ARBA00022505"/>
    </source>
</evidence>
<comment type="similarity">
    <text evidence="1">Belongs to the bacterial solute-binding protein ModA family.</text>
</comment>
<evidence type="ECO:0000313" key="8">
    <source>
        <dbReference type="EMBL" id="KAB0584378.1"/>
    </source>
</evidence>
<feature type="binding site" evidence="6">
    <location>
        <position position="69"/>
    </location>
    <ligand>
        <name>molybdate</name>
        <dbReference type="ChEBI" id="CHEBI:36264"/>
    </ligand>
</feature>
<gene>
    <name evidence="8" type="primary">modA</name>
    <name evidence="8" type="ORF">F7Q92_03940</name>
</gene>
<keyword evidence="4 7" id="KW-0732">Signal</keyword>
<evidence type="ECO:0000256" key="4">
    <source>
        <dbReference type="ARBA" id="ARBA00022729"/>
    </source>
</evidence>
<feature type="chain" id="PRO_5024961353" evidence="7">
    <location>
        <begin position="32"/>
        <end position="259"/>
    </location>
</feature>
<comment type="subunit">
    <text evidence="5">The complex is composed of two ATP-binding proteins (ModC), two transmembrane proteins (ModB) and a solute-binding protein (ModA).</text>
</comment>
<keyword evidence="2 6" id="KW-0500">Molybdenum</keyword>
<evidence type="ECO:0000313" key="9">
    <source>
        <dbReference type="Proteomes" id="UP000430120"/>
    </source>
</evidence>
<dbReference type="GO" id="GO:1901359">
    <property type="term" value="F:tungstate binding"/>
    <property type="evidence" value="ECO:0007669"/>
    <property type="project" value="UniProtKB-ARBA"/>
</dbReference>
<keyword evidence="3 6" id="KW-0479">Metal-binding</keyword>
<dbReference type="InterPro" id="IPR005950">
    <property type="entry name" value="ModA"/>
</dbReference>
<dbReference type="SUPFAM" id="SSF53850">
    <property type="entry name" value="Periplasmic binding protein-like II"/>
    <property type="match status" value="1"/>
</dbReference>
<reference evidence="8 9" key="1">
    <citation type="submission" date="2019-09" db="EMBL/GenBank/DDBJ databases">
        <title>Draft genome sequences of 48 bacterial type strains from the CCUG.</title>
        <authorList>
            <person name="Tunovic T."/>
            <person name="Pineiro-Iglesias B."/>
            <person name="Unosson C."/>
            <person name="Inganas E."/>
            <person name="Ohlen M."/>
            <person name="Cardew S."/>
            <person name="Jensie-Markopoulos S."/>
            <person name="Salva-Serra F."/>
            <person name="Jaen-Luchoro D."/>
            <person name="Karlsson R."/>
            <person name="Svensson-Stadler L."/>
            <person name="Chun J."/>
            <person name="Moore E."/>
        </authorList>
    </citation>
    <scope>NUCLEOTIDE SEQUENCE [LARGE SCALE GENOMIC DNA]</scope>
    <source>
        <strain evidence="8 9">CCUG 30977</strain>
    </source>
</reference>